<dbReference type="InterPro" id="IPR036388">
    <property type="entry name" value="WH-like_DNA-bd_sf"/>
</dbReference>
<dbReference type="InterPro" id="IPR005119">
    <property type="entry name" value="LysR_subst-bd"/>
</dbReference>
<accession>A0A158EIV0</accession>
<evidence type="ECO:0000313" key="6">
    <source>
        <dbReference type="EMBL" id="SAL06785.1"/>
    </source>
</evidence>
<dbReference type="Gene3D" id="3.40.190.10">
    <property type="entry name" value="Periplasmic binding protein-like II"/>
    <property type="match status" value="2"/>
</dbReference>
<dbReference type="SUPFAM" id="SSF53850">
    <property type="entry name" value="Periplasmic binding protein-like II"/>
    <property type="match status" value="1"/>
</dbReference>
<evidence type="ECO:0000313" key="7">
    <source>
        <dbReference type="Proteomes" id="UP000071859"/>
    </source>
</evidence>
<evidence type="ECO:0000256" key="4">
    <source>
        <dbReference type="ARBA" id="ARBA00023163"/>
    </source>
</evidence>
<dbReference type="Proteomes" id="UP000071859">
    <property type="component" value="Unassembled WGS sequence"/>
</dbReference>
<dbReference type="InterPro" id="IPR050950">
    <property type="entry name" value="HTH-type_LysR_regulators"/>
</dbReference>
<keyword evidence="3" id="KW-0238">DNA-binding</keyword>
<dbReference type="GO" id="GO:0005829">
    <property type="term" value="C:cytosol"/>
    <property type="evidence" value="ECO:0007669"/>
    <property type="project" value="TreeGrafter"/>
</dbReference>
<dbReference type="PROSITE" id="PS50931">
    <property type="entry name" value="HTH_LYSR"/>
    <property type="match status" value="1"/>
</dbReference>
<comment type="similarity">
    <text evidence="1">Belongs to the LysR transcriptional regulatory family.</text>
</comment>
<feature type="domain" description="HTH lysR-type" evidence="5">
    <location>
        <begin position="1"/>
        <end position="32"/>
    </location>
</feature>
<dbReference type="GO" id="GO:0003677">
    <property type="term" value="F:DNA binding"/>
    <property type="evidence" value="ECO:0007669"/>
    <property type="project" value="UniProtKB-KW"/>
</dbReference>
<proteinExistence type="inferred from homology"/>
<gene>
    <name evidence="6" type="ORF">AWB78_08246</name>
</gene>
<evidence type="ECO:0000259" key="5">
    <source>
        <dbReference type="PROSITE" id="PS50931"/>
    </source>
</evidence>
<keyword evidence="7" id="KW-1185">Reference proteome</keyword>
<dbReference type="SUPFAM" id="SSF46785">
    <property type="entry name" value="Winged helix' DNA-binding domain"/>
    <property type="match status" value="1"/>
</dbReference>
<dbReference type="EMBL" id="FCOX02000135">
    <property type="protein sequence ID" value="SAL06785.1"/>
    <property type="molecule type" value="Genomic_DNA"/>
</dbReference>
<evidence type="ECO:0000256" key="3">
    <source>
        <dbReference type="ARBA" id="ARBA00023125"/>
    </source>
</evidence>
<dbReference type="Pfam" id="PF03466">
    <property type="entry name" value="LysR_substrate"/>
    <property type="match status" value="1"/>
</dbReference>
<keyword evidence="2" id="KW-0805">Transcription regulation</keyword>
<dbReference type="AlphaFoldDB" id="A0A158EIV0"/>
<dbReference type="CDD" id="cd05466">
    <property type="entry name" value="PBP2_LTTR_substrate"/>
    <property type="match status" value="1"/>
</dbReference>
<dbReference type="Gene3D" id="1.10.10.10">
    <property type="entry name" value="Winged helix-like DNA-binding domain superfamily/Winged helix DNA-binding domain"/>
    <property type="match status" value="1"/>
</dbReference>
<dbReference type="InterPro" id="IPR000847">
    <property type="entry name" value="LysR_HTH_N"/>
</dbReference>
<keyword evidence="4" id="KW-0804">Transcription</keyword>
<protein>
    <submittedName>
        <fullName evidence="6">LysR family transcriptional regulator</fullName>
    </submittedName>
</protein>
<dbReference type="GO" id="GO:0003700">
    <property type="term" value="F:DNA-binding transcription factor activity"/>
    <property type="evidence" value="ECO:0007669"/>
    <property type="project" value="InterPro"/>
</dbReference>
<dbReference type="PANTHER" id="PTHR30419">
    <property type="entry name" value="HTH-TYPE TRANSCRIPTIONAL REGULATOR YBHD"/>
    <property type="match status" value="1"/>
</dbReference>
<sequence>MTQAGVSHRVGLLESVLDCALLDRGRRPARPTSAGHRLYDHATLLLQHADQMVVGVRNVSRSKRNTVRLGSVESFAATIGPVIISALAQRSNQLRLVSGNTSGLQSQLEARELDFTVTTGRHTAPGLRKEKLFSEPFLVVLPRSFESGTLSTFTALSRRLQFIRYNAHAVIAQEIEDYLQLHSEHIERTYEFDATDLLLSLVSAGHGFALTTPLCLWQSRQYLPSVRILPLSSFSRDGQPYEEMRRSYYLNFHDNELGSLPSVLQELIRIGYEKLVDTEISKGIGFPKSSIYFPHVKS</sequence>
<reference evidence="6" key="1">
    <citation type="submission" date="2016-01" db="EMBL/GenBank/DDBJ databases">
        <authorList>
            <person name="Peeters C."/>
        </authorList>
    </citation>
    <scope>NUCLEOTIDE SEQUENCE</scope>
    <source>
        <strain evidence="6">LMG 29321</strain>
    </source>
</reference>
<dbReference type="InterPro" id="IPR036390">
    <property type="entry name" value="WH_DNA-bd_sf"/>
</dbReference>
<comment type="caution">
    <text evidence="6">The sequence shown here is derived from an EMBL/GenBank/DDBJ whole genome shotgun (WGS) entry which is preliminary data.</text>
</comment>
<name>A0A158EIV0_9BURK</name>
<organism evidence="6 7">
    <name type="scientific">Caballeronia calidae</name>
    <dbReference type="NCBI Taxonomy" id="1777139"/>
    <lineage>
        <taxon>Bacteria</taxon>
        <taxon>Pseudomonadati</taxon>
        <taxon>Pseudomonadota</taxon>
        <taxon>Betaproteobacteria</taxon>
        <taxon>Burkholderiales</taxon>
        <taxon>Burkholderiaceae</taxon>
        <taxon>Caballeronia</taxon>
    </lineage>
</organism>
<evidence type="ECO:0000256" key="2">
    <source>
        <dbReference type="ARBA" id="ARBA00023015"/>
    </source>
</evidence>
<evidence type="ECO:0000256" key="1">
    <source>
        <dbReference type="ARBA" id="ARBA00009437"/>
    </source>
</evidence>